<dbReference type="Pfam" id="PF10102">
    <property type="entry name" value="DUF2341"/>
    <property type="match status" value="1"/>
</dbReference>
<gene>
    <name evidence="5" type="ORF">F8C82_12855</name>
</gene>
<feature type="domain" description="LamG-like jellyroll fold" evidence="4">
    <location>
        <begin position="234"/>
        <end position="357"/>
    </location>
</feature>
<dbReference type="EMBL" id="WBVQ01000002">
    <property type="protein sequence ID" value="KAB2816564.1"/>
    <property type="molecule type" value="Genomic_DNA"/>
</dbReference>
<evidence type="ECO:0000256" key="3">
    <source>
        <dbReference type="SAM" id="Phobius"/>
    </source>
</evidence>
<dbReference type="Gene3D" id="2.60.120.200">
    <property type="match status" value="1"/>
</dbReference>
<dbReference type="InterPro" id="IPR013320">
    <property type="entry name" value="ConA-like_dom_sf"/>
</dbReference>
<keyword evidence="6" id="KW-1185">Reference proteome</keyword>
<accession>A0A6L3ZGV8</accession>
<dbReference type="Pfam" id="PF13385">
    <property type="entry name" value="Laminin_G_3"/>
    <property type="match status" value="1"/>
</dbReference>
<dbReference type="Proteomes" id="UP000484164">
    <property type="component" value="Unassembled WGS sequence"/>
</dbReference>
<keyword evidence="1" id="KW-0732">Signal</keyword>
<proteinExistence type="predicted"/>
<dbReference type="SUPFAM" id="SSF49899">
    <property type="entry name" value="Concanavalin A-like lectins/glucanases"/>
    <property type="match status" value="1"/>
</dbReference>
<evidence type="ECO:0000313" key="5">
    <source>
        <dbReference type="EMBL" id="KAB2816564.1"/>
    </source>
</evidence>
<evidence type="ECO:0000256" key="2">
    <source>
        <dbReference type="ARBA" id="ARBA00023157"/>
    </source>
</evidence>
<sequence>MVSLNSQTNAGTVQNGRILQYVSESTWAYAMVRQKTHQSASGLLLLFIILLVPMLSFGQFNNGYNFRMPIGISESMIPDGATLTDFPLYIDVTSSNLSAAAAKVTSSNGYDILIADSLGNTLDYEFIAYNGTTGRFQAWVRLPSLSDVDTTVLYLYYGNSLVTTDPSVSGTWSSDFIIVDHMESTGSANAVSGGVSPSSDNTSSATGLINNARSFNGSTQIVQYPHGTATDRSGNFTISMWINSTNSGSSPDLMSKWSSNSGYIFTLAGNDIQAKSDKSSITSSANAISDNNWHHVAVVWNASTTNRYLYIDGVEVKSDGKPGPSSTTTPLTYSSIANPFAGLMDEVRLVGVPRSSNWMTTEFNNQSAPGTFITIGEEECSSITYYTYLSGDFHSATNWTTDPSGASLTNPAIPTSCDNIVILNGKTITVSSNNLEIDGVVINGSGTLDFGTSTGHSIGPVSGTGTLILRSETLPIGDYTAFGSSSGGTLQITDLGTGTFPSAVNQWNNITLQSTNATADVITLGSDLTLKGNLTLSATSGTVEFVFGNDATVRNLTIEGNVTLGPSTTLSVNNANAVHQFELMGSLTSNGNIDFSNAAQYATSTTGAVELTMTGESDEVITGSGSQLDLYRLILHKGTNDIHSVSVDHAAFALYGPTNLANGSTSSPYSAENPEINKAIWIRAGTLILSTGVSLPQLTSGGDHFTIPQAGKLWIAGADVQSVLSSGSTTNTGVIVHGTFQISEGSFNSNQSAGLIYGGNGIVNISGGVVNVSQLRPLSTLTNATNAFSYLQSGGQMICRGDAEEAGSVDANFAIFDLGFSSSAYTHSSGQIVIRDISANNDTGGVYIGVNTPNASISGGNYLFDLPGGSSAYLNSTVDIPCFHVSRRSGTGQASVIAGSPLTINDTLDVQLNSLFDANGFNIQLEANLDVSGTLSPGLGRWTATGSGIRTWNISNTTGSFQDLKIDLASNDSLILTGISSLSIADSLDIRSGTLFLDGTNLEVQSTFSNSGITRGSAAIVFTGGTSFMWGGSGSGKTHAIQLSGTASSSASVTLTSHQNLTDQLTFTSGNPNTSRLLNLSSYSLRIDSTVSISGNGSNGTGANGIVAGGLASDGGLTLEMNTTSISFPFVASNTYAPAVLTLSQAPSAYGTVTVVKVDSEHPNVTESGFSLSTYWAVSSTVSLGSATADWTFEYLDSDIQGTESEYTEAYFSGLFWTYGGTGNVNTLSNSLDFSGFNYNSQISGQYTAGDTTNAQPFGAVEIYYSRQSGAWSNTANWSLKGHNLDSVPSVKPQPNSIVIIGDNDSIWTSANNEAAGALTIENGAVLDIQDNTGHVLGTVSGTGVLRMAQGSLPNGEFSNFLGSSGGTIVIYTNGSNVSYSGIDISCRRMRWVLQSNNRMGLGGSVAVAEDLIVRSLANFGQEIRLEGINATIGGDFDVYEGQLTYRNGSGPSNFNVAGNYQIRSNATVILDQNSDVVHSTTIGGSLMIDGALDLYKTATQYTEITFDGTGISALTGTATASLYRITIDKGTDTTSQLWLSHSGTLTFQNTAWLILNNGLFVYNRSDTRTVSSSASTFSIPASAGIKMAATGGTLNLLTSASNSADVLLSGTLSCSAGTLNVGLPANSSGNDIIYASVGTPVIHINGGNLFVNGQIRRNTSSTQGSLFMILQSGGSVTIGGKSATGTRGKLEIANSGSLTMLGGSTLTFNRGGASSISDLYLASGNSDLSGGTLSFTTTSDITSAEQTFKINVDAPLNHLIVTGVSGAPAILQLVSNGITVAGDLTVSNAFSTFHSNTLNVRLEGDLYLYGNGTWTGSTTTFGSSSNFTGTATGTNQLNHVTLASGQSLTFLSGSSMSIGGTLTIPASSSINLGTGSIFALNSVNLEGVISSDAASSTYGLKMSGTTAQTIYGSGTVDNLIINNTHDVNLSDQFQIDRQLHFTAGRLFISNHALTLNTDVILSGTFSNTKMISTNGLLTDGGVHYRVSSGAKTITIPVGSNGKYAPAKYIFSNLTDTGTVRVVPVDAPHPGTTDTANTQLDYYWYITSSGLGTYTVSHQYQYNGSDINGTENNYVSGYYNVANWEPIDGIVNSVDPINDTLTIFEVNFLDGEYTAGEPGEFGEAPTFYSRSGSGFYNWDDPNAWSNDSHLGVAASIAPSGTGKIKIAEGDSIYTNGNLRICQSVQNNGTLNLGTTFGHNFGRFNGTGKVIMDVTASNVYIAPAGIYSGFISDTGGTWVYTGSIDAEILNGFSTYDNLTFNGSSTKDLGSQNLTIYGDFTIRGGAVSNSNNIQLEVRKNWTNTVGSSAFDGGTGTVTFTGSRSDISGNTHFNNLTVNFNSGNDSLTLISGNTVVEGTYTETNGVLSLSGGNVEFRGDVFNGTWYSSPNSSVTISGSGTISNGLPFADTSPNLDSLSIPRNTALSLSSDLTIHGVLTLGINNFAIEAHRLALQNPIEGTSTSLVGGSTSSLSVFGTGSGIVTPSSLNELQLLEVDNSNGLLLGGNLLVNDSIRAYSGTLNSNGNTLTLSDGGWIEVSEGTVLESITYAGSGNILWNNASDVSTGGEIPFRRSAVQSAIVNGSGVLTLSSDLCINNTLSVNTTLHLGTDSLVLFGNHTGAGEYRSSGGGKLVLRGTGSSTLPNFATAEHTLDAFVVDRTGTHTLSTPLNVANDLQLVNGHVELDTFDMMLGGTIAISSASSSSFLATSGSGSIVQNTPTTGTYNIPTGDLAGDAEYAPISIDITASTTASNPSLRIQSTDDAGVNCGGSTDYITRYWDIAASDLSDVTGTVTMVYVDADIVGTEANVVGKRYNGTYCVNGDSSIIGSNSISVFIDGFGEFTGREIDIASEPTTSSTSMVFSNVEVANFNLGWSRGDGQQRLVIAREGSAVNFAPEDYHWYEFNTEFGTSPDLGSGQFAVYKGSDSSFSITGLTSNKTYYFEVFEFNKEDTVSENYLTSSSLIDNQNTAVQFDLIVFMEGPLDTLTGEMSTTLLSRGLIPLIQPFGSSYAGTESVASVPSNTSDWIYIQIYDAPTEAQMTSENIIHEGAYFLRKDGQVVSLDGVTLPTVLPQRSGTLRARIQSRNHLTFASADIFANVENVHVLDTRINGGMSNVATHLYNGWQVVPAGQVETSTPFAIDASDAIQIWNQRNTTNVYKVEDLNWDGDIDAEDRALIFWNIGRVALLP</sequence>
<dbReference type="GO" id="GO:0004553">
    <property type="term" value="F:hydrolase activity, hydrolyzing O-glycosyl compounds"/>
    <property type="evidence" value="ECO:0007669"/>
    <property type="project" value="UniProtKB-ARBA"/>
</dbReference>
<name>A0A6L3ZGV8_9FLAO</name>
<keyword evidence="2" id="KW-1015">Disulfide bond</keyword>
<comment type="caution">
    <text evidence="5">The sequence shown here is derived from an EMBL/GenBank/DDBJ whole genome shotgun (WGS) entry which is preliminary data.</text>
</comment>
<organism evidence="5 6">
    <name type="scientific">Phaeocystidibacter marisrubri</name>
    <dbReference type="NCBI Taxonomy" id="1577780"/>
    <lineage>
        <taxon>Bacteria</taxon>
        <taxon>Pseudomonadati</taxon>
        <taxon>Bacteroidota</taxon>
        <taxon>Flavobacteriia</taxon>
        <taxon>Flavobacteriales</taxon>
        <taxon>Phaeocystidibacteraceae</taxon>
        <taxon>Phaeocystidibacter</taxon>
    </lineage>
</organism>
<dbReference type="RefSeq" id="WP_151693991.1">
    <property type="nucleotide sequence ID" value="NZ_BMGX01000001.1"/>
</dbReference>
<keyword evidence="3" id="KW-0472">Membrane</keyword>
<dbReference type="OrthoDB" id="3179827at2"/>
<dbReference type="InterPro" id="IPR018765">
    <property type="entry name" value="DUF2341"/>
</dbReference>
<dbReference type="InterPro" id="IPR006558">
    <property type="entry name" value="LamG-like"/>
</dbReference>
<keyword evidence="3" id="KW-1133">Transmembrane helix</keyword>
<reference evidence="5 6" key="1">
    <citation type="submission" date="2019-10" db="EMBL/GenBank/DDBJ databases">
        <title>Genome sequence of Phaeocystidibacter marisrubri JCM30614 (type strain).</title>
        <authorList>
            <person name="Bowman J.P."/>
        </authorList>
    </citation>
    <scope>NUCLEOTIDE SEQUENCE [LARGE SCALE GENOMIC DNA]</scope>
    <source>
        <strain evidence="5 6">JCM 30614</strain>
    </source>
</reference>
<evidence type="ECO:0000256" key="1">
    <source>
        <dbReference type="ARBA" id="ARBA00022729"/>
    </source>
</evidence>
<feature type="transmembrane region" description="Helical" evidence="3">
    <location>
        <begin position="40"/>
        <end position="60"/>
    </location>
</feature>
<evidence type="ECO:0000259" key="4">
    <source>
        <dbReference type="SMART" id="SM00560"/>
    </source>
</evidence>
<protein>
    <submittedName>
        <fullName evidence="5">DUF2341 domain-containing protein</fullName>
    </submittedName>
</protein>
<evidence type="ECO:0000313" key="6">
    <source>
        <dbReference type="Proteomes" id="UP000484164"/>
    </source>
</evidence>
<dbReference type="SMART" id="SM00560">
    <property type="entry name" value="LamGL"/>
    <property type="match status" value="1"/>
</dbReference>
<dbReference type="GO" id="GO:0005975">
    <property type="term" value="P:carbohydrate metabolic process"/>
    <property type="evidence" value="ECO:0007669"/>
    <property type="project" value="UniProtKB-ARBA"/>
</dbReference>
<keyword evidence="3" id="KW-0812">Transmembrane</keyword>